<protein>
    <submittedName>
        <fullName evidence="2">Endoribonuclease L-PSP</fullName>
    </submittedName>
</protein>
<dbReference type="SUPFAM" id="SSF55298">
    <property type="entry name" value="YjgF-like"/>
    <property type="match status" value="1"/>
</dbReference>
<dbReference type="EMBL" id="CP002666">
    <property type="protein sequence ID" value="AEE44214.1"/>
    <property type="molecule type" value="Genomic_DNA"/>
</dbReference>
<keyword evidence="3" id="KW-1185">Reference proteome</keyword>
<dbReference type="CDD" id="cd02199">
    <property type="entry name" value="YjgF_YER057c_UK114_like_1"/>
    <property type="match status" value="1"/>
</dbReference>
<dbReference type="PANTHER" id="PTHR43760">
    <property type="entry name" value="ENDORIBONUCLEASE-RELATED"/>
    <property type="match status" value="1"/>
</dbReference>
<evidence type="ECO:0000313" key="2">
    <source>
        <dbReference type="EMBL" id="AEE44214.1"/>
    </source>
</evidence>
<dbReference type="HOGENOM" id="CLU_104845_0_0_11"/>
<name>F4H3Z0_CELFA</name>
<accession>F4H3Z0</accession>
<dbReference type="Pfam" id="PF14588">
    <property type="entry name" value="YjgF_endoribonc"/>
    <property type="match status" value="1"/>
</dbReference>
<feature type="domain" description="Endoribonuclease L-PSP/chorismate mutase-like" evidence="1">
    <location>
        <begin position="7"/>
        <end position="131"/>
    </location>
</feature>
<dbReference type="Gene3D" id="3.30.1330.40">
    <property type="entry name" value="RutC-like"/>
    <property type="match status" value="1"/>
</dbReference>
<reference evidence="2 3" key="1">
    <citation type="submission" date="2011-04" db="EMBL/GenBank/DDBJ databases">
        <title>Complete sequence of Cellulomonas fimi ATCC 484.</title>
        <authorList>
            <consortium name="US DOE Joint Genome Institute"/>
            <person name="Lucas S."/>
            <person name="Han J."/>
            <person name="Lapidus A."/>
            <person name="Cheng J.-F."/>
            <person name="Goodwin L."/>
            <person name="Pitluck S."/>
            <person name="Peters L."/>
            <person name="Chertkov O."/>
            <person name="Detter J.C."/>
            <person name="Han C."/>
            <person name="Tapia R."/>
            <person name="Land M."/>
            <person name="Hauser L."/>
            <person name="Kyrpides N."/>
            <person name="Ivanova N."/>
            <person name="Ovchinnikova G."/>
            <person name="Pagani I."/>
            <person name="Mead D."/>
            <person name="Brumm P."/>
            <person name="Woyke T."/>
        </authorList>
    </citation>
    <scope>NUCLEOTIDE SEQUENCE [LARGE SCALE GENOMIC DNA]</scope>
    <source>
        <strain evidence="3">ATCC 484 / DSM 20113 / JCM 1341 / NBRC 15513 / NCIMB 8980 / NCTC 7547</strain>
    </source>
</reference>
<dbReference type="KEGG" id="cfi:Celf_0063"/>
<sequence>MTWSAERRLDELGIVLPAPSSPRGAYTSCVQVGALLFVAGKGPSDPATAGKLGRDLTTAQGAAVARTVGLEVLASVREFLGSLDAVRRVVRVQAFVHATAEYEEHHLTADGLSELFVDVFGDAGIHTRSVLGAVSLRGGLPVVAECLFEVAPPPAPAPPGA</sequence>
<dbReference type="PANTHER" id="PTHR43760:SF1">
    <property type="entry name" value="ENDORIBONUCLEASE L-PSP_CHORISMATE MUTASE-LIKE DOMAIN-CONTAINING PROTEIN"/>
    <property type="match status" value="1"/>
</dbReference>
<dbReference type="eggNOG" id="COG0251">
    <property type="taxonomic scope" value="Bacteria"/>
</dbReference>
<evidence type="ECO:0000259" key="1">
    <source>
        <dbReference type="Pfam" id="PF14588"/>
    </source>
</evidence>
<proteinExistence type="predicted"/>
<organism evidence="2 3">
    <name type="scientific">Cellulomonas fimi (strain ATCC 484 / DSM 20113 / JCM 1341 / CCUG 24087 / LMG 16345 / NBRC 15513 / NCIMB 8980 / NCTC 7547 / NRS-133)</name>
    <dbReference type="NCBI Taxonomy" id="590998"/>
    <lineage>
        <taxon>Bacteria</taxon>
        <taxon>Bacillati</taxon>
        <taxon>Actinomycetota</taxon>
        <taxon>Actinomycetes</taxon>
        <taxon>Micrococcales</taxon>
        <taxon>Cellulomonadaceae</taxon>
        <taxon>Cellulomonas</taxon>
    </lineage>
</organism>
<dbReference type="STRING" id="590998.Celf_0063"/>
<dbReference type="InterPro" id="IPR035959">
    <property type="entry name" value="RutC-like_sf"/>
</dbReference>
<dbReference type="RefSeq" id="WP_013769244.1">
    <property type="nucleotide sequence ID" value="NC_015514.1"/>
</dbReference>
<gene>
    <name evidence="2" type="ordered locus">Celf_0063</name>
</gene>
<dbReference type="InterPro" id="IPR013813">
    <property type="entry name" value="Endoribo_LPSP/chorism_mut-like"/>
</dbReference>
<dbReference type="AlphaFoldDB" id="F4H3Z0"/>
<dbReference type="Proteomes" id="UP000008460">
    <property type="component" value="Chromosome"/>
</dbReference>
<evidence type="ECO:0000313" key="3">
    <source>
        <dbReference type="Proteomes" id="UP000008460"/>
    </source>
</evidence>